<feature type="transmembrane region" description="Helical" evidence="1">
    <location>
        <begin position="45"/>
        <end position="66"/>
    </location>
</feature>
<organism evidence="2 3">
    <name type="scientific">Kyrpidia spormannii</name>
    <dbReference type="NCBI Taxonomy" id="2055160"/>
    <lineage>
        <taxon>Bacteria</taxon>
        <taxon>Bacillati</taxon>
        <taxon>Bacillota</taxon>
        <taxon>Bacilli</taxon>
        <taxon>Bacillales</taxon>
        <taxon>Alicyclobacillaceae</taxon>
        <taxon>Kyrpidia</taxon>
    </lineage>
</organism>
<evidence type="ECO:0000313" key="3">
    <source>
        <dbReference type="Proteomes" id="UP000502196"/>
    </source>
</evidence>
<name>A0A6F9E577_9BACL</name>
<proteinExistence type="predicted"/>
<dbReference type="AlphaFoldDB" id="A0A6F9E577"/>
<feature type="transmembrane region" description="Helical" evidence="1">
    <location>
        <begin position="6"/>
        <end position="33"/>
    </location>
</feature>
<gene>
    <name evidence="2" type="ORF">COOX1_1643</name>
</gene>
<reference evidence="2 3" key="1">
    <citation type="submission" date="2020-04" db="EMBL/GenBank/DDBJ databases">
        <authorList>
            <person name="Hogendoorn C."/>
        </authorList>
    </citation>
    <scope>NUCLEOTIDE SEQUENCE [LARGE SCALE GENOMIC DNA]</scope>
    <source>
        <strain evidence="2">COOX1</strain>
    </source>
</reference>
<keyword evidence="1" id="KW-1133">Transmembrane helix</keyword>
<dbReference type="Proteomes" id="UP000502196">
    <property type="component" value="Chromosome"/>
</dbReference>
<keyword evidence="1" id="KW-0812">Transmembrane</keyword>
<protein>
    <submittedName>
        <fullName evidence="2">Uncharacterized protein</fullName>
    </submittedName>
</protein>
<dbReference type="EMBL" id="LR792683">
    <property type="protein sequence ID" value="CAB3392903.1"/>
    <property type="molecule type" value="Genomic_DNA"/>
</dbReference>
<accession>A0A6F9E577</accession>
<feature type="transmembrane region" description="Helical" evidence="1">
    <location>
        <begin position="72"/>
        <end position="90"/>
    </location>
</feature>
<evidence type="ECO:0000256" key="1">
    <source>
        <dbReference type="SAM" id="Phobius"/>
    </source>
</evidence>
<evidence type="ECO:0000313" key="2">
    <source>
        <dbReference type="EMBL" id="CAB3392903.1"/>
    </source>
</evidence>
<feature type="transmembrane region" description="Helical" evidence="1">
    <location>
        <begin position="97"/>
        <end position="116"/>
    </location>
</feature>
<sequence length="217" mass="22786">MSRKVMFMPVASGILADVLMAVGAILLATGWGNRRVVPSRTGRRALVIGLGMAWFLNRCLIGMFGIRANAGGLVLMVLATAILLSSPLGLRGWIRQIAGMVLTTATMAVLWAGMPYTPLVTWPLRDLVCAGIGAAVAGLVAPSSLFAAACAGWGVVGGIYEVLMVQYDVVLRDIVWFDTDLVDEMMAAGWIALAIHLAVEGLLHGAGRRPGTVDGSP</sequence>
<keyword evidence="1" id="KW-0472">Membrane</keyword>
<feature type="transmembrane region" description="Helical" evidence="1">
    <location>
        <begin position="145"/>
        <end position="165"/>
    </location>
</feature>